<dbReference type="SUPFAM" id="SSF53474">
    <property type="entry name" value="alpha/beta-Hydrolases"/>
    <property type="match status" value="1"/>
</dbReference>
<dbReference type="PANTHER" id="PTHR43918">
    <property type="entry name" value="ACETYLCHOLINESTERASE"/>
    <property type="match status" value="1"/>
</dbReference>
<evidence type="ECO:0000256" key="1">
    <source>
        <dbReference type="ARBA" id="ARBA00005964"/>
    </source>
</evidence>
<protein>
    <recommendedName>
        <fullName evidence="3">Carboxylic ester hydrolase</fullName>
        <ecNumber evidence="3">3.1.1.-</ecNumber>
    </recommendedName>
</protein>
<dbReference type="Proteomes" id="UP000216147">
    <property type="component" value="Unassembled WGS sequence"/>
</dbReference>
<gene>
    <name evidence="5" type="ORF">B7Y86_05225</name>
</gene>
<keyword evidence="3" id="KW-0732">Signal</keyword>
<evidence type="ECO:0000259" key="4">
    <source>
        <dbReference type="Pfam" id="PF00135"/>
    </source>
</evidence>
<comment type="caution">
    <text evidence="5">The sequence shown here is derived from an EMBL/GenBank/DDBJ whole genome shotgun (WGS) entry which is preliminary data.</text>
</comment>
<accession>A0A258HLM0</accession>
<dbReference type="Pfam" id="PF00135">
    <property type="entry name" value="COesterase"/>
    <property type="match status" value="1"/>
</dbReference>
<dbReference type="GO" id="GO:0052689">
    <property type="term" value="F:carboxylic ester hydrolase activity"/>
    <property type="evidence" value="ECO:0007669"/>
    <property type="project" value="TreeGrafter"/>
</dbReference>
<comment type="similarity">
    <text evidence="1 3">Belongs to the type-B carboxylesterase/lipase family.</text>
</comment>
<evidence type="ECO:0000256" key="3">
    <source>
        <dbReference type="RuleBase" id="RU361235"/>
    </source>
</evidence>
<dbReference type="AlphaFoldDB" id="A0A258HLM0"/>
<organism evidence="5 6">
    <name type="scientific">Brevundimonas subvibrioides</name>
    <dbReference type="NCBI Taxonomy" id="74313"/>
    <lineage>
        <taxon>Bacteria</taxon>
        <taxon>Pseudomonadati</taxon>
        <taxon>Pseudomonadota</taxon>
        <taxon>Alphaproteobacteria</taxon>
        <taxon>Caulobacterales</taxon>
        <taxon>Caulobacteraceae</taxon>
        <taxon>Brevundimonas</taxon>
    </lineage>
</organism>
<reference evidence="5 6" key="1">
    <citation type="submission" date="2017-03" db="EMBL/GenBank/DDBJ databases">
        <title>Lifting the veil on microbial sulfur biogeochemistry in mining wastewaters.</title>
        <authorList>
            <person name="Kantor R.S."/>
            <person name="Colenbrander Nelson T."/>
            <person name="Marshall S."/>
            <person name="Bennett D."/>
            <person name="Apte S."/>
            <person name="Camacho D."/>
            <person name="Thomas B.C."/>
            <person name="Warren L.A."/>
            <person name="Banfield J.F."/>
        </authorList>
    </citation>
    <scope>NUCLEOTIDE SEQUENCE [LARGE SCALE GENOMIC DNA]</scope>
    <source>
        <strain evidence="5">32-68-21</strain>
    </source>
</reference>
<dbReference type="PANTHER" id="PTHR43918:SF4">
    <property type="entry name" value="CARBOXYLIC ESTER HYDROLASE"/>
    <property type="match status" value="1"/>
</dbReference>
<dbReference type="InterPro" id="IPR029058">
    <property type="entry name" value="AB_hydrolase_fold"/>
</dbReference>
<feature type="domain" description="Carboxylesterase type B" evidence="4">
    <location>
        <begin position="42"/>
        <end position="530"/>
    </location>
</feature>
<feature type="signal peptide" evidence="3">
    <location>
        <begin position="1"/>
        <end position="30"/>
    </location>
</feature>
<evidence type="ECO:0000313" key="5">
    <source>
        <dbReference type="EMBL" id="OYX57870.1"/>
    </source>
</evidence>
<proteinExistence type="inferred from homology"/>
<dbReference type="InterPro" id="IPR050654">
    <property type="entry name" value="AChE-related_enzymes"/>
</dbReference>
<dbReference type="Gene3D" id="3.40.50.1820">
    <property type="entry name" value="alpha/beta hydrolase"/>
    <property type="match status" value="1"/>
</dbReference>
<dbReference type="PROSITE" id="PS00122">
    <property type="entry name" value="CARBOXYLESTERASE_B_1"/>
    <property type="match status" value="1"/>
</dbReference>
<name>A0A258HLM0_9CAUL</name>
<dbReference type="InterPro" id="IPR002018">
    <property type="entry name" value="CarbesteraseB"/>
</dbReference>
<sequence length="559" mass="59913">MAIRTTFMRSTSLCLIAATLALSPFSAPLAQVIETPIPGDPVSIDTGQVRGEVLPSGVRAYMGMPFAAAPVRELRWRAPSPVQPWQGVYNADRKGPECIQPLRAHNINHYFGEEPTSEDCLYLNVWAPERASAGDRLPVIVYIYGGGSTIGSSGMALYGGEGVAARGAVFVNFNYRVGAMGYMAHPELTAESGHGSSGNYGHLDQVAALEWIQRNIARFGGDPDQVIVTGQSAGANSVAVLQASPLAAGLFRGAVAMSGGPWGNGGDKLRTLADAEAIGLEMQRVLQAPSLEAMRNIPADRVLALQEDCQLGCTSGNIRVGGANVDGWFLPGQPAALFAAGRHNDVPVIAGYAADESNSSIKMATTVEAYRAAAAAAYGADVDAFLALYPAATTEEVREMGRTSARDAAVARNARNWAMAQSQWGRSPTWIYRLARVHPFNPAVEIADHPERIGAYHTSDVPYWLGTQDALNIFRPTRLWTPEDRALSAMMTDSLIAFARTGNPATAQVQWPAWSAAREELIEFDTRIRTEQMIPARMDFHNSHTAALAAAPPPRGVRD</sequence>
<evidence type="ECO:0000313" key="6">
    <source>
        <dbReference type="Proteomes" id="UP000216147"/>
    </source>
</evidence>
<dbReference type="InterPro" id="IPR019819">
    <property type="entry name" value="Carboxylesterase_B_CS"/>
</dbReference>
<evidence type="ECO:0000256" key="2">
    <source>
        <dbReference type="ARBA" id="ARBA00022801"/>
    </source>
</evidence>
<feature type="chain" id="PRO_5011822996" description="Carboxylic ester hydrolase" evidence="3">
    <location>
        <begin position="31"/>
        <end position="559"/>
    </location>
</feature>
<dbReference type="InterPro" id="IPR019826">
    <property type="entry name" value="Carboxylesterase_B_AS"/>
</dbReference>
<keyword evidence="2 3" id="KW-0378">Hydrolase</keyword>
<dbReference type="EC" id="3.1.1.-" evidence="3"/>
<dbReference type="PROSITE" id="PS00941">
    <property type="entry name" value="CARBOXYLESTERASE_B_2"/>
    <property type="match status" value="1"/>
</dbReference>
<dbReference type="EMBL" id="NCEQ01000004">
    <property type="protein sequence ID" value="OYX57870.1"/>
    <property type="molecule type" value="Genomic_DNA"/>
</dbReference>